<dbReference type="Proteomes" id="UP000011922">
    <property type="component" value="Unassembled WGS sequence"/>
</dbReference>
<dbReference type="OrthoDB" id="9779230at2"/>
<dbReference type="EMBL" id="AOSV01000007">
    <property type="protein sequence ID" value="EMG38150.1"/>
    <property type="molecule type" value="Genomic_DNA"/>
</dbReference>
<evidence type="ECO:0000259" key="3">
    <source>
        <dbReference type="Pfam" id="PF13401"/>
    </source>
</evidence>
<dbReference type="Gene3D" id="3.40.50.300">
    <property type="entry name" value="P-loop containing nucleotide triphosphate hydrolases"/>
    <property type="match status" value="1"/>
</dbReference>
<sequence length="584" mass="62538">MLKRSPKVRSGPNPAAAPAPDPAARAAGMAAAMRAFANAPGSTFFYSGAVHKQLLEGLVRALRDRLGLHLVLGDFGTGKTTLCNFVLMAYSHEFVMGYLGNPFVDETEFFRQIAAALGADAPETASAKEWLDALEGFLRRQHMERKVCVVFVDEAHLLDPALLDRLLVLSNLQISGVPLLQVVLAGVPGLLDLLATPRFGSLNQRIGSRHWLQPLGKAELNEYVRHRLAHAGSDQELFSPRALAAVQRRSGGRPRLVNMLCRLSLEVCARSGKSQVSPAMVRLAAAGPAYDSLFREAGMRRGRWLAWMTAAPLALAVGLALLLVVREVRVPELWRAMLGREEVSTQSVAVPTAEPSPLTPAAPAVPPDPQGPPTGSASSALPPGAPNGTAPVQQGAQTSPQEIQAAQDSREPRTMAGDGWRTLPDPVDGSWALETTPEPEIGPGMDGPSAEPALPEGRSPQESELEAMEQFQAEDPLRADDSQASPARPAPPPPEEVTRALVAKLEPIWGPIRHGQDLPPELAKARVQAIAWSAVPEERMALVGEAIVRIGETLAGGNVAAIGEEYVLVVMQGERYLLQIMPRQ</sequence>
<dbReference type="SUPFAM" id="SSF52540">
    <property type="entry name" value="P-loop containing nucleoside triphosphate hydrolases"/>
    <property type="match status" value="1"/>
</dbReference>
<feature type="region of interest" description="Disordered" evidence="1">
    <location>
        <begin position="1"/>
        <end position="21"/>
    </location>
</feature>
<evidence type="ECO:0000256" key="1">
    <source>
        <dbReference type="SAM" id="MobiDB-lite"/>
    </source>
</evidence>
<dbReference type="PATRIC" id="fig|1262666.3.peg.987"/>
<accession>M5PVX6</accession>
<feature type="region of interest" description="Disordered" evidence="1">
    <location>
        <begin position="344"/>
        <end position="496"/>
    </location>
</feature>
<reference evidence="4 5" key="1">
    <citation type="journal article" date="2013" name="Genome Announc.">
        <title>Draft Genome Sequence for Desulfovibrio africanus Strain PCS.</title>
        <authorList>
            <person name="Brown S.D."/>
            <person name="Utturkar S.M."/>
            <person name="Arkin A.P."/>
            <person name="Deutschbauer A.M."/>
            <person name="Elias D.A."/>
            <person name="Hazen T.C."/>
            <person name="Chakraborty R."/>
        </authorList>
    </citation>
    <scope>NUCLEOTIDE SEQUENCE [LARGE SCALE GENOMIC DNA]</scope>
    <source>
        <strain evidence="4 5">PCS</strain>
    </source>
</reference>
<evidence type="ECO:0000256" key="2">
    <source>
        <dbReference type="SAM" id="Phobius"/>
    </source>
</evidence>
<protein>
    <submittedName>
        <fullName evidence="4">Type II secretory pathway, component ExeA (Predicted ATPase)</fullName>
    </submittedName>
</protein>
<evidence type="ECO:0000313" key="5">
    <source>
        <dbReference type="Proteomes" id="UP000011922"/>
    </source>
</evidence>
<dbReference type="AlphaFoldDB" id="M5PVX6"/>
<dbReference type="InterPro" id="IPR049945">
    <property type="entry name" value="AAA_22"/>
</dbReference>
<name>M5PVX6_DESAF</name>
<dbReference type="Pfam" id="PF13401">
    <property type="entry name" value="AAA_22"/>
    <property type="match status" value="1"/>
</dbReference>
<dbReference type="PANTHER" id="PTHR35894:SF1">
    <property type="entry name" value="PHOSPHORIBULOKINASE _ URIDINE KINASE FAMILY"/>
    <property type="match status" value="1"/>
</dbReference>
<comment type="caution">
    <text evidence="4">The sequence shown here is derived from an EMBL/GenBank/DDBJ whole genome shotgun (WGS) entry which is preliminary data.</text>
</comment>
<feature type="domain" description="ORC1/DEAH AAA+ ATPase" evidence="3">
    <location>
        <begin position="67"/>
        <end position="194"/>
    </location>
</feature>
<feature type="compositionally biased region" description="Pro residues" evidence="1">
    <location>
        <begin position="357"/>
        <end position="372"/>
    </location>
</feature>
<dbReference type="PANTHER" id="PTHR35894">
    <property type="entry name" value="GENERAL SECRETION PATHWAY PROTEIN A-RELATED"/>
    <property type="match status" value="1"/>
</dbReference>
<dbReference type="GO" id="GO:0016887">
    <property type="term" value="F:ATP hydrolysis activity"/>
    <property type="evidence" value="ECO:0007669"/>
    <property type="project" value="InterPro"/>
</dbReference>
<keyword evidence="2" id="KW-0472">Membrane</keyword>
<keyword evidence="2" id="KW-0812">Transmembrane</keyword>
<dbReference type="InterPro" id="IPR027417">
    <property type="entry name" value="P-loop_NTPase"/>
</dbReference>
<dbReference type="InterPro" id="IPR052026">
    <property type="entry name" value="ExeA_AAA_ATPase_DNA-bind"/>
</dbReference>
<gene>
    <name evidence="4" type="ORF">PCS_00975</name>
</gene>
<keyword evidence="2" id="KW-1133">Transmembrane helix</keyword>
<organism evidence="4 5">
    <name type="scientific">Desulfocurvibacter africanus PCS</name>
    <dbReference type="NCBI Taxonomy" id="1262666"/>
    <lineage>
        <taxon>Bacteria</taxon>
        <taxon>Pseudomonadati</taxon>
        <taxon>Thermodesulfobacteriota</taxon>
        <taxon>Desulfovibrionia</taxon>
        <taxon>Desulfovibrionales</taxon>
        <taxon>Desulfovibrionaceae</taxon>
        <taxon>Desulfocurvibacter</taxon>
    </lineage>
</organism>
<dbReference type="CDD" id="cd00009">
    <property type="entry name" value="AAA"/>
    <property type="match status" value="1"/>
</dbReference>
<dbReference type="RefSeq" id="WP_005984585.1">
    <property type="nucleotide sequence ID" value="NZ_AOSV01000007.1"/>
</dbReference>
<feature type="compositionally biased region" description="Polar residues" evidence="1">
    <location>
        <begin position="390"/>
        <end position="407"/>
    </location>
</feature>
<proteinExistence type="predicted"/>
<evidence type="ECO:0000313" key="4">
    <source>
        <dbReference type="EMBL" id="EMG38150.1"/>
    </source>
</evidence>
<feature type="transmembrane region" description="Helical" evidence="2">
    <location>
        <begin position="304"/>
        <end position="325"/>
    </location>
</feature>